<dbReference type="InterPro" id="IPR046341">
    <property type="entry name" value="SET_dom_sf"/>
</dbReference>
<evidence type="ECO:0000256" key="3">
    <source>
        <dbReference type="ARBA" id="ARBA00022691"/>
    </source>
</evidence>
<dbReference type="GO" id="GO:0032259">
    <property type="term" value="P:methylation"/>
    <property type="evidence" value="ECO:0007669"/>
    <property type="project" value="UniProtKB-KW"/>
</dbReference>
<dbReference type="AlphaFoldDB" id="A0A0B7FPN8"/>
<dbReference type="Proteomes" id="UP000059188">
    <property type="component" value="Unassembled WGS sequence"/>
</dbReference>
<evidence type="ECO:0000259" key="4">
    <source>
        <dbReference type="Pfam" id="PF09273"/>
    </source>
</evidence>
<dbReference type="InterPro" id="IPR050600">
    <property type="entry name" value="SETD3_SETD6_MTase"/>
</dbReference>
<dbReference type="PANTHER" id="PTHR13271">
    <property type="entry name" value="UNCHARACTERIZED PUTATIVE METHYLTRANSFERASE"/>
    <property type="match status" value="1"/>
</dbReference>
<dbReference type="GO" id="GO:0016279">
    <property type="term" value="F:protein-lysine N-methyltransferase activity"/>
    <property type="evidence" value="ECO:0007669"/>
    <property type="project" value="UniProtKB-ARBA"/>
</dbReference>
<dbReference type="EMBL" id="LN679102">
    <property type="protein sequence ID" value="CEL58102.1"/>
    <property type="molecule type" value="Genomic_DNA"/>
</dbReference>
<gene>
    <name evidence="5" type="ORF">RSOLAG1IB_02847</name>
</gene>
<keyword evidence="2" id="KW-0808">Transferase</keyword>
<dbReference type="Pfam" id="PF09273">
    <property type="entry name" value="Rubis-subs-bind"/>
    <property type="match status" value="1"/>
</dbReference>
<accession>A0A0B7FPN8</accession>
<feature type="domain" description="Rubisco LSMT substrate-binding" evidence="4">
    <location>
        <begin position="92"/>
        <end position="187"/>
    </location>
</feature>
<evidence type="ECO:0000313" key="6">
    <source>
        <dbReference type="Proteomes" id="UP000059188"/>
    </source>
</evidence>
<keyword evidence="6" id="KW-1185">Reference proteome</keyword>
<dbReference type="SUPFAM" id="SSF82199">
    <property type="entry name" value="SET domain"/>
    <property type="match status" value="1"/>
</dbReference>
<reference evidence="5 6" key="1">
    <citation type="submission" date="2014-11" db="EMBL/GenBank/DDBJ databases">
        <authorList>
            <person name="Wibberg Daniel"/>
        </authorList>
    </citation>
    <scope>NUCLEOTIDE SEQUENCE [LARGE SCALE GENOMIC DNA]</scope>
    <source>
        <strain evidence="5">Rhizoctonia solani AG1-IB 7/3/14</strain>
    </source>
</reference>
<dbReference type="Gene3D" id="3.90.1410.10">
    <property type="entry name" value="set domain protein methyltransferase, domain 1"/>
    <property type="match status" value="1"/>
</dbReference>
<protein>
    <recommendedName>
        <fullName evidence="4">Rubisco LSMT substrate-binding domain-containing protein</fullName>
    </recommendedName>
</protein>
<name>A0A0B7FPN8_THACB</name>
<evidence type="ECO:0000256" key="2">
    <source>
        <dbReference type="ARBA" id="ARBA00022679"/>
    </source>
</evidence>
<evidence type="ECO:0000313" key="5">
    <source>
        <dbReference type="EMBL" id="CEL58102.1"/>
    </source>
</evidence>
<dbReference type="STRING" id="1108050.A0A0B7FPN8"/>
<proteinExistence type="predicted"/>
<evidence type="ECO:0000256" key="1">
    <source>
        <dbReference type="ARBA" id="ARBA00022603"/>
    </source>
</evidence>
<organism evidence="5 6">
    <name type="scientific">Thanatephorus cucumeris (strain AG1-IB / isolate 7/3/14)</name>
    <name type="common">Lettuce bottom rot fungus</name>
    <name type="synonym">Rhizoctonia solani</name>
    <dbReference type="NCBI Taxonomy" id="1108050"/>
    <lineage>
        <taxon>Eukaryota</taxon>
        <taxon>Fungi</taxon>
        <taxon>Dikarya</taxon>
        <taxon>Basidiomycota</taxon>
        <taxon>Agaricomycotina</taxon>
        <taxon>Agaricomycetes</taxon>
        <taxon>Cantharellales</taxon>
        <taxon>Ceratobasidiaceae</taxon>
        <taxon>Rhizoctonia</taxon>
        <taxon>Rhizoctonia solani AG-1</taxon>
    </lineage>
</organism>
<sequence>MCPILDFANHTSIDSLSITQDEFALGDGMAFSTSSSIKKGDQIYLRYGSHSNAFLFSEYGFVLPLGLEGAHITDGEVIIDPDVEELLLGTKDYKLKEDLLKDRSYWGDWTFYVQDGDARPSYRVIPALRLHYISLESKSDTNPELQLWEDSIMGLTDRISEENDSKVRQSVTRLCERIIERSKSRIADIRSQVANTGEIKASEWSQVLHMIERLWEEEYYVAEGVRQSTLNGVVF</sequence>
<dbReference type="OrthoDB" id="341421at2759"/>
<keyword evidence="3" id="KW-0949">S-adenosyl-L-methionine</keyword>
<keyword evidence="1" id="KW-0489">Methyltransferase</keyword>
<dbReference type="PANTHER" id="PTHR13271:SF47">
    <property type="entry name" value="ACTIN-HISTIDINE N-METHYLTRANSFERASE"/>
    <property type="match status" value="1"/>
</dbReference>
<dbReference type="InterPro" id="IPR015353">
    <property type="entry name" value="Rubisco_LSMT_subst-bd"/>
</dbReference>